<sequence>MKIYIAAPLAAAPVVQQTRDLLIAAGHEITYDWTRDMSFVEGFATDPEKSAQLATMMISAVLRADAVVVLATEHDGRGMFVELGVALAQAEGGRVCSVAVVGPIRHESVFFHHPLAQRYERVDEWLLDLATT</sequence>
<dbReference type="RefSeq" id="WP_141928614.1">
    <property type="nucleotide sequence ID" value="NZ_BAABCI010000026.1"/>
</dbReference>
<organism evidence="1 2">
    <name type="scientific">Yimella lutea</name>
    <dbReference type="NCBI Taxonomy" id="587872"/>
    <lineage>
        <taxon>Bacteria</taxon>
        <taxon>Bacillati</taxon>
        <taxon>Actinomycetota</taxon>
        <taxon>Actinomycetes</taxon>
        <taxon>Micrococcales</taxon>
        <taxon>Dermacoccaceae</taxon>
        <taxon>Yimella</taxon>
    </lineage>
</organism>
<accession>A0A542EHR6</accession>
<dbReference type="Gene3D" id="3.40.50.450">
    <property type="match status" value="1"/>
</dbReference>
<comment type="caution">
    <text evidence="1">The sequence shown here is derived from an EMBL/GenBank/DDBJ whole genome shotgun (WGS) entry which is preliminary data.</text>
</comment>
<dbReference type="SUPFAM" id="SSF52309">
    <property type="entry name" value="N-(deoxy)ribosyltransferase-like"/>
    <property type="match status" value="1"/>
</dbReference>
<dbReference type="AlphaFoldDB" id="A0A542EHR6"/>
<dbReference type="EMBL" id="VFMO01000001">
    <property type="protein sequence ID" value="TQJ14875.1"/>
    <property type="molecule type" value="Genomic_DNA"/>
</dbReference>
<keyword evidence="2" id="KW-1185">Reference proteome</keyword>
<evidence type="ECO:0000313" key="2">
    <source>
        <dbReference type="Proteomes" id="UP000320806"/>
    </source>
</evidence>
<dbReference type="OrthoDB" id="2059845at2"/>
<evidence type="ECO:0008006" key="3">
    <source>
        <dbReference type="Google" id="ProtNLM"/>
    </source>
</evidence>
<name>A0A542EHR6_9MICO</name>
<reference evidence="1 2" key="1">
    <citation type="submission" date="2019-06" db="EMBL/GenBank/DDBJ databases">
        <title>Sequencing the genomes of 1000 actinobacteria strains.</title>
        <authorList>
            <person name="Klenk H.-P."/>
        </authorList>
    </citation>
    <scope>NUCLEOTIDE SEQUENCE [LARGE SCALE GENOMIC DNA]</scope>
    <source>
        <strain evidence="1 2">DSM 19828</strain>
    </source>
</reference>
<protein>
    <recommendedName>
        <fullName evidence="3">Nucleoside 2-deoxyribosyltransferase-like protein</fullName>
    </recommendedName>
</protein>
<evidence type="ECO:0000313" key="1">
    <source>
        <dbReference type="EMBL" id="TQJ14875.1"/>
    </source>
</evidence>
<proteinExistence type="predicted"/>
<dbReference type="Proteomes" id="UP000320806">
    <property type="component" value="Unassembled WGS sequence"/>
</dbReference>
<gene>
    <name evidence="1" type="ORF">FB459_2391</name>
</gene>